<dbReference type="Gene3D" id="3.40.50.1000">
    <property type="entry name" value="HAD superfamily/HAD-like"/>
    <property type="match status" value="1"/>
</dbReference>
<dbReference type="InterPro" id="IPR023214">
    <property type="entry name" value="HAD_sf"/>
</dbReference>
<comment type="similarity">
    <text evidence="7">Belongs to the gmhB family.</text>
</comment>
<dbReference type="PIRSF" id="PIRSF004682">
    <property type="entry name" value="GmhB"/>
    <property type="match status" value="1"/>
</dbReference>
<comment type="caution">
    <text evidence="8">The sequence shown here is derived from an EMBL/GenBank/DDBJ whole genome shotgun (WGS) entry which is preliminary data.</text>
</comment>
<organism evidence="8 9">
    <name type="scientific">Emticicia soli</name>
    <dbReference type="NCBI Taxonomy" id="2027878"/>
    <lineage>
        <taxon>Bacteria</taxon>
        <taxon>Pseudomonadati</taxon>
        <taxon>Bacteroidota</taxon>
        <taxon>Cytophagia</taxon>
        <taxon>Cytophagales</taxon>
        <taxon>Leadbetterellaceae</taxon>
        <taxon>Emticicia</taxon>
    </lineage>
</organism>
<dbReference type="InterPro" id="IPR004446">
    <property type="entry name" value="Heptose_bisP_phosphatase"/>
</dbReference>
<evidence type="ECO:0000313" key="9">
    <source>
        <dbReference type="Proteomes" id="UP001597510"/>
    </source>
</evidence>
<keyword evidence="3" id="KW-0479">Metal-binding</keyword>
<dbReference type="SUPFAM" id="SSF56784">
    <property type="entry name" value="HAD-like"/>
    <property type="match status" value="1"/>
</dbReference>
<dbReference type="Pfam" id="PF13242">
    <property type="entry name" value="Hydrolase_like"/>
    <property type="match status" value="1"/>
</dbReference>
<keyword evidence="9" id="KW-1185">Reference proteome</keyword>
<dbReference type="InterPro" id="IPR006549">
    <property type="entry name" value="HAD-SF_hydro_IIIA"/>
</dbReference>
<keyword evidence="4 7" id="KW-0378">Hydrolase</keyword>
<dbReference type="InterPro" id="IPR006543">
    <property type="entry name" value="Histidinol-phos"/>
</dbReference>
<accession>A0ABW5JAJ6</accession>
<proteinExistence type="inferred from homology"/>
<evidence type="ECO:0000256" key="6">
    <source>
        <dbReference type="ARBA" id="ARBA00031828"/>
    </source>
</evidence>
<gene>
    <name evidence="8" type="ORF">ACFSR2_14325</name>
</gene>
<evidence type="ECO:0000256" key="5">
    <source>
        <dbReference type="ARBA" id="ARBA00023277"/>
    </source>
</evidence>
<evidence type="ECO:0000256" key="1">
    <source>
        <dbReference type="ARBA" id="ARBA00004496"/>
    </source>
</evidence>
<dbReference type="InterPro" id="IPR036412">
    <property type="entry name" value="HAD-like_sf"/>
</dbReference>
<name>A0ABW5JAJ6_9BACT</name>
<dbReference type="EC" id="3.1.3.-" evidence="7"/>
<dbReference type="NCBIfam" id="TIGR01656">
    <property type="entry name" value="Histidinol-ppas"/>
    <property type="match status" value="1"/>
</dbReference>
<evidence type="ECO:0000256" key="4">
    <source>
        <dbReference type="ARBA" id="ARBA00022801"/>
    </source>
</evidence>
<keyword evidence="5 7" id="KW-0119">Carbohydrate metabolism</keyword>
<comment type="subcellular location">
    <subcellularLocation>
        <location evidence="1 7">Cytoplasm</location>
    </subcellularLocation>
</comment>
<dbReference type="CDD" id="cd07503">
    <property type="entry name" value="HAD_HisB-N"/>
    <property type="match status" value="1"/>
</dbReference>
<evidence type="ECO:0000256" key="7">
    <source>
        <dbReference type="PIRNR" id="PIRNR004682"/>
    </source>
</evidence>
<protein>
    <recommendedName>
        <fullName evidence="6 7">D,D-heptose 1,7-bisphosphate phosphatase</fullName>
        <ecNumber evidence="7">3.1.3.-</ecNumber>
    </recommendedName>
</protein>
<dbReference type="Proteomes" id="UP001597510">
    <property type="component" value="Unassembled WGS sequence"/>
</dbReference>
<reference evidence="9" key="1">
    <citation type="journal article" date="2019" name="Int. J. Syst. Evol. Microbiol.">
        <title>The Global Catalogue of Microorganisms (GCM) 10K type strain sequencing project: providing services to taxonomists for standard genome sequencing and annotation.</title>
        <authorList>
            <consortium name="The Broad Institute Genomics Platform"/>
            <consortium name="The Broad Institute Genome Sequencing Center for Infectious Disease"/>
            <person name="Wu L."/>
            <person name="Ma J."/>
        </authorList>
    </citation>
    <scope>NUCLEOTIDE SEQUENCE [LARGE SCALE GENOMIC DNA]</scope>
    <source>
        <strain evidence="9">KCTC 52344</strain>
    </source>
</reference>
<dbReference type="PANTHER" id="PTHR42891:SF1">
    <property type="entry name" value="D-GLYCERO-BETA-D-MANNO-HEPTOSE-1,7-BISPHOSPHATE 7-PHOSPHATASE"/>
    <property type="match status" value="1"/>
</dbReference>
<sequence>MQKCIFLDRDGVLNEDRTDYVYKIEDYIIPEGVVDGLNLLKKAGYLLIVVTNQAGIAKGLYSHEDVLNCYNFLQSQCGGVIDDIYYCRHHPQYTSESLLRKPDSLMLEKAIAKYNIDTTHSYMIGDAERDVKAGIKAGVKTIHIATGKENTNLADYRFGSLWEASKFIVDNPTY</sequence>
<evidence type="ECO:0000256" key="2">
    <source>
        <dbReference type="ARBA" id="ARBA00022490"/>
    </source>
</evidence>
<dbReference type="NCBIfam" id="TIGR01662">
    <property type="entry name" value="HAD-SF-IIIA"/>
    <property type="match status" value="1"/>
</dbReference>
<evidence type="ECO:0000256" key="3">
    <source>
        <dbReference type="ARBA" id="ARBA00022723"/>
    </source>
</evidence>
<dbReference type="PANTHER" id="PTHR42891">
    <property type="entry name" value="D-GLYCERO-BETA-D-MANNO-HEPTOSE-1,7-BISPHOSPHATE 7-PHOSPHATASE"/>
    <property type="match status" value="1"/>
</dbReference>
<dbReference type="EMBL" id="JBHULC010000012">
    <property type="protein sequence ID" value="MFD2522072.1"/>
    <property type="molecule type" value="Genomic_DNA"/>
</dbReference>
<evidence type="ECO:0000313" key="8">
    <source>
        <dbReference type="EMBL" id="MFD2522072.1"/>
    </source>
</evidence>
<keyword evidence="2 7" id="KW-0963">Cytoplasm</keyword>
<dbReference type="RefSeq" id="WP_340239784.1">
    <property type="nucleotide sequence ID" value="NZ_JBBEWC010000015.1"/>
</dbReference>